<dbReference type="PROSITE" id="PS00211">
    <property type="entry name" value="ABC_TRANSPORTER_1"/>
    <property type="match status" value="1"/>
</dbReference>
<evidence type="ECO:0000313" key="8">
    <source>
        <dbReference type="Proteomes" id="UP001596189"/>
    </source>
</evidence>
<dbReference type="PANTHER" id="PTHR42734:SF5">
    <property type="entry name" value="IRON TRANSPORT SYSTEM ATP-BINDING PROTEIN HI_0361-RELATED"/>
    <property type="match status" value="1"/>
</dbReference>
<evidence type="ECO:0000259" key="6">
    <source>
        <dbReference type="PROSITE" id="PS50893"/>
    </source>
</evidence>
<evidence type="ECO:0000256" key="4">
    <source>
        <dbReference type="ARBA" id="ARBA00022840"/>
    </source>
</evidence>
<keyword evidence="2" id="KW-0813">Transport</keyword>
<feature type="compositionally biased region" description="Basic and acidic residues" evidence="5">
    <location>
        <begin position="234"/>
        <end position="251"/>
    </location>
</feature>
<evidence type="ECO:0000256" key="1">
    <source>
        <dbReference type="ARBA" id="ARBA00005417"/>
    </source>
</evidence>
<protein>
    <submittedName>
        <fullName evidence="7">Metal ABC transporter ATP-binding protein</fullName>
    </submittedName>
</protein>
<dbReference type="GO" id="GO:0005524">
    <property type="term" value="F:ATP binding"/>
    <property type="evidence" value="ECO:0007669"/>
    <property type="project" value="UniProtKB-KW"/>
</dbReference>
<accession>A0ABW1JK64</accession>
<feature type="domain" description="ABC transporter" evidence="6">
    <location>
        <begin position="7"/>
        <end position="241"/>
    </location>
</feature>
<dbReference type="SUPFAM" id="SSF52540">
    <property type="entry name" value="P-loop containing nucleoside triphosphate hydrolases"/>
    <property type="match status" value="1"/>
</dbReference>
<dbReference type="EMBL" id="JBHSRD010000008">
    <property type="protein sequence ID" value="MFC6009340.1"/>
    <property type="molecule type" value="Genomic_DNA"/>
</dbReference>
<proteinExistence type="inferred from homology"/>
<evidence type="ECO:0000313" key="7">
    <source>
        <dbReference type="EMBL" id="MFC6009340.1"/>
    </source>
</evidence>
<keyword evidence="8" id="KW-1185">Reference proteome</keyword>
<keyword evidence="4 7" id="KW-0067">ATP-binding</keyword>
<dbReference type="PROSITE" id="PS50893">
    <property type="entry name" value="ABC_TRANSPORTER_2"/>
    <property type="match status" value="1"/>
</dbReference>
<dbReference type="InterPro" id="IPR003439">
    <property type="entry name" value="ABC_transporter-like_ATP-bd"/>
</dbReference>
<dbReference type="InterPro" id="IPR017871">
    <property type="entry name" value="ABC_transporter-like_CS"/>
</dbReference>
<dbReference type="Proteomes" id="UP001596189">
    <property type="component" value="Unassembled WGS sequence"/>
</dbReference>
<keyword evidence="3" id="KW-0547">Nucleotide-binding</keyword>
<evidence type="ECO:0000256" key="5">
    <source>
        <dbReference type="SAM" id="MobiDB-lite"/>
    </source>
</evidence>
<dbReference type="InterPro" id="IPR027417">
    <property type="entry name" value="P-loop_NTPase"/>
</dbReference>
<evidence type="ECO:0000256" key="3">
    <source>
        <dbReference type="ARBA" id="ARBA00022741"/>
    </source>
</evidence>
<dbReference type="RefSeq" id="WP_345717855.1">
    <property type="nucleotide sequence ID" value="NZ_BAABFP010000007.1"/>
</dbReference>
<dbReference type="SMART" id="SM00382">
    <property type="entry name" value="AAA"/>
    <property type="match status" value="1"/>
</dbReference>
<comment type="caution">
    <text evidence="7">The sequence shown here is derived from an EMBL/GenBank/DDBJ whole genome shotgun (WGS) entry which is preliminary data.</text>
</comment>
<feature type="region of interest" description="Disordered" evidence="5">
    <location>
        <begin position="224"/>
        <end position="263"/>
    </location>
</feature>
<name>A0ABW1JK64_9ACTN</name>
<comment type="similarity">
    <text evidence="1">Belongs to the ABC transporter superfamily.</text>
</comment>
<dbReference type="PANTHER" id="PTHR42734">
    <property type="entry name" value="METAL TRANSPORT SYSTEM ATP-BINDING PROTEIN TM_0124-RELATED"/>
    <property type="match status" value="1"/>
</dbReference>
<dbReference type="Pfam" id="PF00005">
    <property type="entry name" value="ABC_tran"/>
    <property type="match status" value="1"/>
</dbReference>
<dbReference type="InterPro" id="IPR050153">
    <property type="entry name" value="Metal_Ion_Import_ABC"/>
</dbReference>
<evidence type="ECO:0000256" key="2">
    <source>
        <dbReference type="ARBA" id="ARBA00022448"/>
    </source>
</evidence>
<reference evidence="8" key="1">
    <citation type="journal article" date="2019" name="Int. J. Syst. Evol. Microbiol.">
        <title>The Global Catalogue of Microorganisms (GCM) 10K type strain sequencing project: providing services to taxonomists for standard genome sequencing and annotation.</title>
        <authorList>
            <consortium name="The Broad Institute Genomics Platform"/>
            <consortium name="The Broad Institute Genome Sequencing Center for Infectious Disease"/>
            <person name="Wu L."/>
            <person name="Ma J."/>
        </authorList>
    </citation>
    <scope>NUCLEOTIDE SEQUENCE [LARGE SCALE GENOMIC DNA]</scope>
    <source>
        <strain evidence="8">KACC 14249</strain>
    </source>
</reference>
<sequence>MTSPAVVRMRDVTIGYGDRAVVRNADLTVTDGEVVAVLGANGSGKTTLVRGLLGLATVMSGDVELLGHPLRHRRDRAAIGYVPQRHTVGGAIASTVREVVSSGRLPRLGLLGRLGAADRAVVTDAIDAVRLTGFADTNVAELSGGQQRRVLIARALAAEPGVLVMDEPTAGVDQVSQQALADTIRQLATRGVPMIIVTHEVGPLADVLTRAVVVSDGRITYDGPPPTVLPHAAHSADHHHLPDPHAEDARRPSPWIEHPLGGA</sequence>
<gene>
    <name evidence="7" type="ORF">ACFQDO_19590</name>
</gene>
<dbReference type="Gene3D" id="3.40.50.300">
    <property type="entry name" value="P-loop containing nucleotide triphosphate hydrolases"/>
    <property type="match status" value="1"/>
</dbReference>
<dbReference type="InterPro" id="IPR003593">
    <property type="entry name" value="AAA+_ATPase"/>
</dbReference>
<organism evidence="7 8">
    <name type="scientific">Angustibacter luteus</name>
    <dbReference type="NCBI Taxonomy" id="658456"/>
    <lineage>
        <taxon>Bacteria</taxon>
        <taxon>Bacillati</taxon>
        <taxon>Actinomycetota</taxon>
        <taxon>Actinomycetes</taxon>
        <taxon>Kineosporiales</taxon>
        <taxon>Kineosporiaceae</taxon>
    </lineage>
</organism>